<gene>
    <name evidence="2" type="ORF">AVEN_179692_1</name>
    <name evidence="1" type="ORF">AVEN_232022_1</name>
</gene>
<accession>A0A4Y2M1J9</accession>
<organism evidence="1 3">
    <name type="scientific">Araneus ventricosus</name>
    <name type="common">Orbweaver spider</name>
    <name type="synonym">Epeira ventricosa</name>
    <dbReference type="NCBI Taxonomy" id="182803"/>
    <lineage>
        <taxon>Eukaryota</taxon>
        <taxon>Metazoa</taxon>
        <taxon>Ecdysozoa</taxon>
        <taxon>Arthropoda</taxon>
        <taxon>Chelicerata</taxon>
        <taxon>Arachnida</taxon>
        <taxon>Araneae</taxon>
        <taxon>Araneomorphae</taxon>
        <taxon>Entelegynae</taxon>
        <taxon>Araneoidea</taxon>
        <taxon>Araneidae</taxon>
        <taxon>Araneus</taxon>
    </lineage>
</organism>
<evidence type="ECO:0000313" key="2">
    <source>
        <dbReference type="EMBL" id="GBN20971.1"/>
    </source>
</evidence>
<sequence>MLNINTVGHQPSACRWLCHRQGRQSIKLLRTEDEMEGSMRRMNDVGCFSQDQKDEMRRLNDVGCFSQDQKDEMKRMNDVGCFSQDQKDQMKRMNDVGCFSQDQKDEMKRRFERRYTMLMSAILII</sequence>
<dbReference type="AlphaFoldDB" id="A0A4Y2M1J9"/>
<proteinExistence type="predicted"/>
<name>A0A4Y2M1J9_ARAVE</name>
<dbReference type="EMBL" id="BGPR01121247">
    <property type="protein sequence ID" value="GBN20971.1"/>
    <property type="molecule type" value="Genomic_DNA"/>
</dbReference>
<reference evidence="1 3" key="1">
    <citation type="journal article" date="2019" name="Sci. Rep.">
        <title>Orb-weaving spider Araneus ventricosus genome elucidates the spidroin gene catalogue.</title>
        <authorList>
            <person name="Kono N."/>
            <person name="Nakamura H."/>
            <person name="Ohtoshi R."/>
            <person name="Moran D.A.P."/>
            <person name="Shinohara A."/>
            <person name="Yoshida Y."/>
            <person name="Fujiwara M."/>
            <person name="Mori M."/>
            <person name="Tomita M."/>
            <person name="Arakawa K."/>
        </authorList>
    </citation>
    <scope>NUCLEOTIDE SEQUENCE [LARGE SCALE GENOMIC DNA]</scope>
</reference>
<evidence type="ECO:0000313" key="1">
    <source>
        <dbReference type="EMBL" id="GBN20895.1"/>
    </source>
</evidence>
<keyword evidence="3" id="KW-1185">Reference proteome</keyword>
<comment type="caution">
    <text evidence="1">The sequence shown here is derived from an EMBL/GenBank/DDBJ whole genome shotgun (WGS) entry which is preliminary data.</text>
</comment>
<evidence type="ECO:0000313" key="3">
    <source>
        <dbReference type="Proteomes" id="UP000499080"/>
    </source>
</evidence>
<dbReference type="EMBL" id="BGPR01121222">
    <property type="protein sequence ID" value="GBN20895.1"/>
    <property type="molecule type" value="Genomic_DNA"/>
</dbReference>
<dbReference type="Proteomes" id="UP000499080">
    <property type="component" value="Unassembled WGS sequence"/>
</dbReference>
<protein>
    <submittedName>
        <fullName evidence="1">Uncharacterized protein</fullName>
    </submittedName>
</protein>